<feature type="binding site" evidence="9">
    <location>
        <position position="217"/>
    </location>
    <ligand>
        <name>substrate</name>
    </ligand>
</feature>
<feature type="binding site" evidence="9">
    <location>
        <position position="95"/>
    </location>
    <ligand>
        <name>Mg(2+)</name>
        <dbReference type="ChEBI" id="CHEBI:18420"/>
        <label>1</label>
    </ligand>
</feature>
<comment type="similarity">
    <text evidence="2 9">Belongs to the inositol monophosphatase superfamily. CysQ family.</text>
</comment>
<comment type="function">
    <text evidence="9">Converts adenosine-3',5'-bisphosphate (PAP) to AMP.</text>
</comment>
<dbReference type="InterPro" id="IPR000760">
    <property type="entry name" value="Inositol_monophosphatase-like"/>
</dbReference>
<keyword evidence="8 9" id="KW-0472">Membrane</keyword>
<dbReference type="Gene3D" id="3.30.540.10">
    <property type="entry name" value="Fructose-1,6-Bisphosphatase, subunit A, domain 1"/>
    <property type="match status" value="1"/>
</dbReference>
<dbReference type="InterPro" id="IPR006240">
    <property type="entry name" value="CysQ"/>
</dbReference>
<organism evidence="10 11">
    <name type="scientific">Halorhodospira neutriphila</name>
    <dbReference type="NCBI Taxonomy" id="168379"/>
    <lineage>
        <taxon>Bacteria</taxon>
        <taxon>Pseudomonadati</taxon>
        <taxon>Pseudomonadota</taxon>
        <taxon>Gammaproteobacteria</taxon>
        <taxon>Chromatiales</taxon>
        <taxon>Ectothiorhodospiraceae</taxon>
        <taxon>Halorhodospira</taxon>
    </lineage>
</organism>
<dbReference type="EC" id="3.1.3.7" evidence="9"/>
<evidence type="ECO:0000256" key="9">
    <source>
        <dbReference type="HAMAP-Rule" id="MF_02095"/>
    </source>
</evidence>
<dbReference type="Pfam" id="PF00459">
    <property type="entry name" value="Inositol_P"/>
    <property type="match status" value="1"/>
</dbReference>
<dbReference type="CDD" id="cd01638">
    <property type="entry name" value="CysQ"/>
    <property type="match status" value="1"/>
</dbReference>
<dbReference type="SUPFAM" id="SSF56655">
    <property type="entry name" value="Carbohydrate phosphatase"/>
    <property type="match status" value="1"/>
</dbReference>
<dbReference type="NCBIfam" id="TIGR01331">
    <property type="entry name" value="bisphos_cysQ"/>
    <property type="match status" value="1"/>
</dbReference>
<feature type="binding site" evidence="9">
    <location>
        <position position="96"/>
    </location>
    <ligand>
        <name>Mg(2+)</name>
        <dbReference type="ChEBI" id="CHEBI:18420"/>
        <label>2</label>
    </ligand>
</feature>
<evidence type="ECO:0000256" key="1">
    <source>
        <dbReference type="ARBA" id="ARBA00001625"/>
    </source>
</evidence>
<dbReference type="PROSITE" id="PS00630">
    <property type="entry name" value="IMP_2"/>
    <property type="match status" value="1"/>
</dbReference>
<evidence type="ECO:0000256" key="8">
    <source>
        <dbReference type="ARBA" id="ARBA00023136"/>
    </source>
</evidence>
<name>A0ABS1E5R5_9GAMM</name>
<feature type="binding site" evidence="9">
    <location>
        <position position="217"/>
    </location>
    <ligand>
        <name>Mg(2+)</name>
        <dbReference type="ChEBI" id="CHEBI:18420"/>
        <label>2</label>
    </ligand>
</feature>
<comment type="caution">
    <text evidence="10">The sequence shown here is derived from an EMBL/GenBank/DDBJ whole genome shotgun (WGS) entry which is preliminary data.</text>
</comment>
<evidence type="ECO:0000256" key="7">
    <source>
        <dbReference type="ARBA" id="ARBA00022842"/>
    </source>
</evidence>
<keyword evidence="3 9" id="KW-1003">Cell membrane</keyword>
<dbReference type="PANTHER" id="PTHR43028">
    <property type="entry name" value="3'(2'),5'-BISPHOSPHATE NUCLEOTIDASE 1"/>
    <property type="match status" value="1"/>
</dbReference>
<evidence type="ECO:0000256" key="3">
    <source>
        <dbReference type="ARBA" id="ARBA00022475"/>
    </source>
</evidence>
<evidence type="ECO:0000256" key="4">
    <source>
        <dbReference type="ARBA" id="ARBA00022519"/>
    </source>
</evidence>
<dbReference type="InterPro" id="IPR020550">
    <property type="entry name" value="Inositol_monophosphatase_CS"/>
</dbReference>
<dbReference type="Proteomes" id="UP000738126">
    <property type="component" value="Unassembled WGS sequence"/>
</dbReference>
<dbReference type="EMBL" id="NRSH01000074">
    <property type="protein sequence ID" value="MBK1726863.1"/>
    <property type="molecule type" value="Genomic_DNA"/>
</dbReference>
<keyword evidence="6 9" id="KW-0378">Hydrolase</keyword>
<evidence type="ECO:0000313" key="11">
    <source>
        <dbReference type="Proteomes" id="UP000738126"/>
    </source>
</evidence>
<proteinExistence type="inferred from homology"/>
<dbReference type="RefSeq" id="WP_200259015.1">
    <property type="nucleotide sequence ID" value="NZ_NRSH01000074.1"/>
</dbReference>
<sequence length="276" mass="30343">MTSSDWEAWREPLREIAEAAGARILEVYEGADAGFEVEAKADETPLTRADRAAHEHIRAALQRLAPDLPQLSEEGEEIDAASRRQWRRYWLIDPLDGTREFIKRNGEFTVNIALVDGGRPVLGVVHAPDGGVSWSAVAGGSAYRHEAGGQRALQSRSAQPPWTVVVSRSHREAAVEQLLERVGDYRELSVGSSLKICRVAEGEADLYPRFGPTCEWDTAAAQCVLEAAGGALMDIGLTPLRYNTADSLLNPDFIAVGDPRQDWGTLTRGLEWEARR</sequence>
<reference evidence="10 11" key="1">
    <citation type="journal article" date="2020" name="Microorganisms">
        <title>Osmotic Adaptation and Compatible Solute Biosynthesis of Phototrophic Bacteria as Revealed from Genome Analyses.</title>
        <authorList>
            <person name="Imhoff J.F."/>
            <person name="Rahn T."/>
            <person name="Kunzel S."/>
            <person name="Keller A."/>
            <person name="Neulinger S.C."/>
        </authorList>
    </citation>
    <scope>NUCLEOTIDE SEQUENCE [LARGE SCALE GENOMIC DNA]</scope>
    <source>
        <strain evidence="10 11">DSM 15116</strain>
    </source>
</reference>
<gene>
    <name evidence="9 10" type="primary">cysQ</name>
    <name evidence="10" type="ORF">CKO13_07485</name>
</gene>
<evidence type="ECO:0000256" key="2">
    <source>
        <dbReference type="ARBA" id="ARBA00005289"/>
    </source>
</evidence>
<dbReference type="PROSITE" id="PS00629">
    <property type="entry name" value="IMP_1"/>
    <property type="match status" value="1"/>
</dbReference>
<feature type="binding site" evidence="9">
    <location>
        <position position="73"/>
    </location>
    <ligand>
        <name>Mg(2+)</name>
        <dbReference type="ChEBI" id="CHEBI:18420"/>
        <label>1</label>
    </ligand>
</feature>
<keyword evidence="5 9" id="KW-0479">Metal-binding</keyword>
<feature type="binding site" evidence="9">
    <location>
        <position position="93"/>
    </location>
    <ligand>
        <name>Mg(2+)</name>
        <dbReference type="ChEBI" id="CHEBI:18420"/>
        <label>1</label>
    </ligand>
</feature>
<keyword evidence="11" id="KW-1185">Reference proteome</keyword>
<dbReference type="Gene3D" id="3.40.190.80">
    <property type="match status" value="1"/>
</dbReference>
<keyword evidence="4 9" id="KW-0997">Cell inner membrane</keyword>
<feature type="binding site" evidence="9">
    <location>
        <position position="73"/>
    </location>
    <ligand>
        <name>substrate</name>
    </ligand>
</feature>
<evidence type="ECO:0000256" key="5">
    <source>
        <dbReference type="ARBA" id="ARBA00022723"/>
    </source>
</evidence>
<feature type="binding site" evidence="9">
    <location>
        <begin position="95"/>
        <end position="98"/>
    </location>
    <ligand>
        <name>substrate</name>
    </ligand>
</feature>
<dbReference type="HAMAP" id="MF_02095">
    <property type="entry name" value="CysQ"/>
    <property type="match status" value="1"/>
</dbReference>
<accession>A0ABS1E5R5</accession>
<dbReference type="InterPro" id="IPR050725">
    <property type="entry name" value="CysQ/Inositol_MonoPase"/>
</dbReference>
<comment type="catalytic activity">
    <reaction evidence="1 9">
        <text>adenosine 3',5'-bisphosphate + H2O = AMP + phosphate</text>
        <dbReference type="Rhea" id="RHEA:10040"/>
        <dbReference type="ChEBI" id="CHEBI:15377"/>
        <dbReference type="ChEBI" id="CHEBI:43474"/>
        <dbReference type="ChEBI" id="CHEBI:58343"/>
        <dbReference type="ChEBI" id="CHEBI:456215"/>
        <dbReference type="EC" id="3.1.3.7"/>
    </reaction>
</comment>
<feature type="binding site" evidence="9">
    <location>
        <position position="93"/>
    </location>
    <ligand>
        <name>Mg(2+)</name>
        <dbReference type="ChEBI" id="CHEBI:18420"/>
        <label>2</label>
    </ligand>
</feature>
<dbReference type="PANTHER" id="PTHR43028:SF5">
    <property type="entry name" value="3'(2'),5'-BISPHOSPHATE NUCLEOTIDASE 1"/>
    <property type="match status" value="1"/>
</dbReference>
<dbReference type="InterPro" id="IPR020583">
    <property type="entry name" value="Inositol_monoP_metal-BS"/>
</dbReference>
<comment type="subcellular location">
    <subcellularLocation>
        <location evidence="9">Cell inner membrane</location>
        <topology evidence="9">Peripheral membrane protein</topology>
        <orientation evidence="9">Cytoplasmic side</orientation>
    </subcellularLocation>
</comment>
<evidence type="ECO:0000256" key="6">
    <source>
        <dbReference type="ARBA" id="ARBA00022801"/>
    </source>
</evidence>
<dbReference type="PRINTS" id="PR00377">
    <property type="entry name" value="IMPHPHTASES"/>
</dbReference>
<protein>
    <recommendedName>
        <fullName evidence="9">3'(2'),5'-bisphosphate nucleotidase CysQ</fullName>
        <ecNumber evidence="9">3.1.3.7</ecNumber>
    </recommendedName>
    <alternativeName>
        <fullName evidence="9">3'(2'),5-bisphosphonucleoside 3'(2')-phosphohydrolase</fullName>
    </alternativeName>
    <alternativeName>
        <fullName evidence="9">3'-phosphoadenosine 5'-phosphate phosphatase</fullName>
        <shortName evidence="9">PAP phosphatase</shortName>
    </alternativeName>
</protein>
<keyword evidence="7 9" id="KW-0460">Magnesium</keyword>
<evidence type="ECO:0000313" key="10">
    <source>
        <dbReference type="EMBL" id="MBK1726863.1"/>
    </source>
</evidence>
<comment type="cofactor">
    <cofactor evidence="9">
        <name>Mg(2+)</name>
        <dbReference type="ChEBI" id="CHEBI:18420"/>
    </cofactor>
</comment>